<accession>A0AAN9C4N2</accession>
<feature type="disulfide bond" evidence="2">
    <location>
        <begin position="633"/>
        <end position="685"/>
    </location>
</feature>
<dbReference type="PROSITE" id="PS01225">
    <property type="entry name" value="CTCK_2"/>
    <property type="match status" value="1"/>
</dbReference>
<comment type="caution">
    <text evidence="4">The sequence shown here is derived from an EMBL/GenBank/DDBJ whole genome shotgun (WGS) entry which is preliminary data.</text>
</comment>
<dbReference type="SMART" id="SM00041">
    <property type="entry name" value="CT"/>
    <property type="match status" value="1"/>
</dbReference>
<proteinExistence type="predicted"/>
<feature type="disulfide bond" evidence="2">
    <location>
        <begin position="629"/>
        <end position="683"/>
    </location>
</feature>
<evidence type="ECO:0000313" key="5">
    <source>
        <dbReference type="Proteomes" id="UP001364617"/>
    </source>
</evidence>
<keyword evidence="5" id="KW-1185">Reference proteome</keyword>
<dbReference type="EMBL" id="JAYKXH010000025">
    <property type="protein sequence ID" value="KAK7121756.1"/>
    <property type="molecule type" value="Genomic_DNA"/>
</dbReference>
<evidence type="ECO:0000256" key="2">
    <source>
        <dbReference type="PROSITE-ProRule" id="PRU00039"/>
    </source>
</evidence>
<gene>
    <name evidence="4" type="ORF">R3I93_022743</name>
</gene>
<organism evidence="4 5">
    <name type="scientific">Phoxinus phoxinus</name>
    <name type="common">Eurasian minnow</name>
    <dbReference type="NCBI Taxonomy" id="58324"/>
    <lineage>
        <taxon>Eukaryota</taxon>
        <taxon>Metazoa</taxon>
        <taxon>Chordata</taxon>
        <taxon>Craniata</taxon>
        <taxon>Vertebrata</taxon>
        <taxon>Euteleostomi</taxon>
        <taxon>Actinopterygii</taxon>
        <taxon>Neopterygii</taxon>
        <taxon>Teleostei</taxon>
        <taxon>Ostariophysi</taxon>
        <taxon>Cypriniformes</taxon>
        <taxon>Leuciscidae</taxon>
        <taxon>Phoxininae</taxon>
        <taxon>Phoxinus</taxon>
    </lineage>
</organism>
<evidence type="ECO:0000313" key="4">
    <source>
        <dbReference type="EMBL" id="KAK7121756.1"/>
    </source>
</evidence>
<sequence length="710" mass="79072">MFTVHTESTFETTHATATAPQIVITTSCHCTYANQTFPSESVIYNKTDKAGWCYFAYCSSSCVSEITHKPCPQTTTVPVSTVPHDCTDVNRKNGDSWNEECTTKNCINGNVTTTPVVCDPADSVIPTCVNGLKPEKVYYNNGCCTKYVCPYCDVSMCQNGSCTQESCIYNASDGSRHVLKDGEKYNYKCETITCRQINGSFVTEKNNTECPYSSSQDCGPGFEYVQREGECCGTCTQVACIYVAPNNTRQTLKDGEVHRYTCETVTCHELNGLFVTEKTIRECPSLSSLNCGPGFEYMKKESECCETCTQVACIYDAPDNTRHVLKDGEEYKYKCETVSCRQLNGSFVTVKTNTECPYSSSQDCGPGFEYEKKEGECCGSCTQVSCIYDAPDNTTHTLKHGEVHSYTCETVTCHQMNGSFITEKTKSECHYLSSQDCGPGFEYVKREGECCGTCTQDACIYDAPNNTRQTLKDGEVHRYTCETVTCHEFNGLFVTEKIKTECPYLSSQDCGPGFEYEKKEGECCGTCTQDACIYDAPDNTRHVLKDGNEYNFKCMNATCLKRNGTFMTIESFKQCPPFNPDDCVPGTEQFDKDGCCKICELSNCVLKKNVTRLHVNNCTSIEDVEVTSCTGHCDDGSMYSMEENIMMHSCSCCQEEKFSERQVTLKCANSSEILHDYMYVESCSCTPTKCEEDTGKNLAMTDAPTINPYH</sequence>
<keyword evidence="1 2" id="KW-1015">Disulfide bond</keyword>
<comment type="caution">
    <text evidence="2">Lacks conserved residue(s) required for the propagation of feature annotation.</text>
</comment>
<dbReference type="AlphaFoldDB" id="A0AAN9C4N2"/>
<feature type="domain" description="CTCK" evidence="3">
    <location>
        <begin position="596"/>
        <end position="691"/>
    </location>
</feature>
<protein>
    <recommendedName>
        <fullName evidence="3">CTCK domain-containing protein</fullName>
    </recommendedName>
</protein>
<evidence type="ECO:0000256" key="1">
    <source>
        <dbReference type="ARBA" id="ARBA00023157"/>
    </source>
</evidence>
<name>A0AAN9C4N2_9TELE</name>
<dbReference type="Proteomes" id="UP001364617">
    <property type="component" value="Unassembled WGS sequence"/>
</dbReference>
<feature type="disulfide bond" evidence="2">
    <location>
        <begin position="618"/>
        <end position="667"/>
    </location>
</feature>
<reference evidence="4 5" key="1">
    <citation type="submission" date="2024-02" db="EMBL/GenBank/DDBJ databases">
        <title>Chromosome-level genome assembly of the Eurasian Minnow (Phoxinus phoxinus).</title>
        <authorList>
            <person name="Oriowo T.O."/>
            <person name="Martin S."/>
            <person name="Stange M."/>
            <person name="Chrysostomakis Y."/>
            <person name="Brown T."/>
            <person name="Winkler S."/>
            <person name="Kukowka S."/>
            <person name="Myers E.W."/>
            <person name="Bohne A."/>
        </authorList>
    </citation>
    <scope>NUCLEOTIDE SEQUENCE [LARGE SCALE GENOMIC DNA]</scope>
    <source>
        <strain evidence="4">ZFMK-TIS-60720</strain>
        <tissue evidence="4">Whole Organism</tissue>
    </source>
</reference>
<dbReference type="InterPro" id="IPR006207">
    <property type="entry name" value="Cys_knot_C"/>
</dbReference>
<evidence type="ECO:0000259" key="3">
    <source>
        <dbReference type="PROSITE" id="PS01225"/>
    </source>
</evidence>